<reference evidence="1" key="1">
    <citation type="submission" date="2020-05" db="EMBL/GenBank/DDBJ databases">
        <title>Large-scale comparative analyses of tick genomes elucidate their genetic diversity and vector capacities.</title>
        <authorList>
            <person name="Jia N."/>
            <person name="Wang J."/>
            <person name="Shi W."/>
            <person name="Du L."/>
            <person name="Sun Y."/>
            <person name="Zhan W."/>
            <person name="Jiang J."/>
            <person name="Wang Q."/>
            <person name="Zhang B."/>
            <person name="Ji P."/>
            <person name="Sakyi L.B."/>
            <person name="Cui X."/>
            <person name="Yuan T."/>
            <person name="Jiang B."/>
            <person name="Yang W."/>
            <person name="Lam T.T.-Y."/>
            <person name="Chang Q."/>
            <person name="Ding S."/>
            <person name="Wang X."/>
            <person name="Zhu J."/>
            <person name="Ruan X."/>
            <person name="Zhao L."/>
            <person name="Wei J."/>
            <person name="Que T."/>
            <person name="Du C."/>
            <person name="Cheng J."/>
            <person name="Dai P."/>
            <person name="Han X."/>
            <person name="Huang E."/>
            <person name="Gao Y."/>
            <person name="Liu J."/>
            <person name="Shao H."/>
            <person name="Ye R."/>
            <person name="Li L."/>
            <person name="Wei W."/>
            <person name="Wang X."/>
            <person name="Wang C."/>
            <person name="Yang T."/>
            <person name="Huo Q."/>
            <person name="Li W."/>
            <person name="Guo W."/>
            <person name="Chen H."/>
            <person name="Zhou L."/>
            <person name="Ni X."/>
            <person name="Tian J."/>
            <person name="Zhou Y."/>
            <person name="Sheng Y."/>
            <person name="Liu T."/>
            <person name="Pan Y."/>
            <person name="Xia L."/>
            <person name="Li J."/>
            <person name="Zhao F."/>
            <person name="Cao W."/>
        </authorList>
    </citation>
    <scope>NUCLEOTIDE SEQUENCE</scope>
    <source>
        <strain evidence="1">Hyas-2018</strain>
    </source>
</reference>
<dbReference type="EMBL" id="CM023487">
    <property type="protein sequence ID" value="KAH6926401.1"/>
    <property type="molecule type" value="Genomic_DNA"/>
</dbReference>
<name>A0ACB7RUK6_HYAAI</name>
<dbReference type="Proteomes" id="UP000821845">
    <property type="component" value="Chromosome 7"/>
</dbReference>
<evidence type="ECO:0000313" key="1">
    <source>
        <dbReference type="EMBL" id="KAH6926401.1"/>
    </source>
</evidence>
<protein>
    <submittedName>
        <fullName evidence="1">Uncharacterized protein</fullName>
    </submittedName>
</protein>
<sequence>MASGGTFVVDKASVELVLLNSSYSSSPYSTRSSYTTESSPTTTSRSTRTMSSRSRSSSKSPKTKRVTSRSRSRSASRAGATSSRTPRSPQKKATTPKSPSRSPAKKAKSPGRKSPAPKSPGRPKTTRPKSPGRPKSPAPKSPARKSPAAKSPARKTPAKTRAPSKSPARTAAQRKKSVSPARERAGDTPRPGPSRIPVSSSSSSEASTQLPARSRASLSTPLGVIGEPVVKLSTNSITRRIVSSPTTGAAPNVYSTPGVRSSPRIATMHTTSLEDEEEPMPSTSRKSLVQVVEPKGRFQVRMPQVHLPFSIGTTLGALFWFFLVPSLAIVLYLLCQKDSCTIMKAPRVPKTLDAYFHWKLYVGYFAFLIIQAMIQALPVGRTVQGFPSKALKHRISYDYCINGYVNLLVTAAAFGGLAWYGFPVAIPYRYILQLLVTATAFTPVLALLLYIKGRYSSWEHEFPPGRTGNVLNDYVKGQELSPRIGRTFDLAALCFRCGLLTWVCAGTLYLSAALVAACQLLYICTIFMDEEYYLGSAFVNEDGLGYVAVASFLVLMPFVNVLPAKFLLEQRPTTLPFVCYASIFVLFLAGLTAMHIAHKRKYHLRRNWPDPSSRGPGLDYLLDNAGNRLVVSGLWGFVRHPNYLADLVCHLAFALPCGFHHVLPFYSVLLSTVFLVARTVEVEQKCRQRYGDLWASYTQRVKYRLLPYVF</sequence>
<accession>A0ACB7RUK6</accession>
<organism evidence="1 2">
    <name type="scientific">Hyalomma asiaticum</name>
    <name type="common">Tick</name>
    <dbReference type="NCBI Taxonomy" id="266040"/>
    <lineage>
        <taxon>Eukaryota</taxon>
        <taxon>Metazoa</taxon>
        <taxon>Ecdysozoa</taxon>
        <taxon>Arthropoda</taxon>
        <taxon>Chelicerata</taxon>
        <taxon>Arachnida</taxon>
        <taxon>Acari</taxon>
        <taxon>Parasitiformes</taxon>
        <taxon>Ixodida</taxon>
        <taxon>Ixodoidea</taxon>
        <taxon>Ixodidae</taxon>
        <taxon>Hyalomminae</taxon>
        <taxon>Hyalomma</taxon>
    </lineage>
</organism>
<keyword evidence="2" id="KW-1185">Reference proteome</keyword>
<evidence type="ECO:0000313" key="2">
    <source>
        <dbReference type="Proteomes" id="UP000821845"/>
    </source>
</evidence>
<gene>
    <name evidence="1" type="ORF">HPB50_018108</name>
</gene>
<proteinExistence type="predicted"/>
<comment type="caution">
    <text evidence="1">The sequence shown here is derived from an EMBL/GenBank/DDBJ whole genome shotgun (WGS) entry which is preliminary data.</text>
</comment>